<evidence type="ECO:0000313" key="3">
    <source>
        <dbReference type="Proteomes" id="UP001190700"/>
    </source>
</evidence>
<proteinExistence type="predicted"/>
<keyword evidence="3" id="KW-1185">Reference proteome</keyword>
<accession>A0AAE0BSY1</accession>
<name>A0AAE0BSY1_9CHLO</name>
<dbReference type="EMBL" id="LGRX02033219">
    <property type="protein sequence ID" value="KAK3242191.1"/>
    <property type="molecule type" value="Genomic_DNA"/>
</dbReference>
<dbReference type="Proteomes" id="UP001190700">
    <property type="component" value="Unassembled WGS sequence"/>
</dbReference>
<feature type="compositionally biased region" description="Basic and acidic residues" evidence="1">
    <location>
        <begin position="16"/>
        <end position="25"/>
    </location>
</feature>
<organism evidence="2 3">
    <name type="scientific">Cymbomonas tetramitiformis</name>
    <dbReference type="NCBI Taxonomy" id="36881"/>
    <lineage>
        <taxon>Eukaryota</taxon>
        <taxon>Viridiplantae</taxon>
        <taxon>Chlorophyta</taxon>
        <taxon>Pyramimonadophyceae</taxon>
        <taxon>Pyramimonadales</taxon>
        <taxon>Pyramimonadaceae</taxon>
        <taxon>Cymbomonas</taxon>
    </lineage>
</organism>
<feature type="compositionally biased region" description="Basic and acidic residues" evidence="1">
    <location>
        <begin position="61"/>
        <end position="80"/>
    </location>
</feature>
<reference evidence="2 3" key="1">
    <citation type="journal article" date="2015" name="Genome Biol. Evol.">
        <title>Comparative Genomics of a Bacterivorous Green Alga Reveals Evolutionary Causalities and Consequences of Phago-Mixotrophic Mode of Nutrition.</title>
        <authorList>
            <person name="Burns J.A."/>
            <person name="Paasch A."/>
            <person name="Narechania A."/>
            <person name="Kim E."/>
        </authorList>
    </citation>
    <scope>NUCLEOTIDE SEQUENCE [LARGE SCALE GENOMIC DNA]</scope>
    <source>
        <strain evidence="2 3">PLY_AMNH</strain>
    </source>
</reference>
<feature type="region of interest" description="Disordered" evidence="1">
    <location>
        <begin position="1"/>
        <end position="101"/>
    </location>
</feature>
<dbReference type="AlphaFoldDB" id="A0AAE0BSY1"/>
<sequence length="101" mass="11213">MMNRNPDGGASPQGRKVQDMSHGHSDSSYFATKFNKSEMAAGTPDQHRTELWFGRGSQHCAGDKGPMETEYAGHFHDKGKTLTQTKQVESLPPSHRTGRLR</sequence>
<evidence type="ECO:0000256" key="1">
    <source>
        <dbReference type="SAM" id="MobiDB-lite"/>
    </source>
</evidence>
<protein>
    <submittedName>
        <fullName evidence="2">Uncharacterized protein</fullName>
    </submittedName>
</protein>
<comment type="caution">
    <text evidence="2">The sequence shown here is derived from an EMBL/GenBank/DDBJ whole genome shotgun (WGS) entry which is preliminary data.</text>
</comment>
<evidence type="ECO:0000313" key="2">
    <source>
        <dbReference type="EMBL" id="KAK3242191.1"/>
    </source>
</evidence>
<gene>
    <name evidence="2" type="ORF">CYMTET_48103</name>
</gene>